<proteinExistence type="predicted"/>
<evidence type="ECO:0000313" key="2">
    <source>
        <dbReference type="Proteomes" id="UP000052978"/>
    </source>
</evidence>
<sequence>MVGRAGQGCGGWANTHPCAHSSLAAYSFSQGSLTAGDDGQLLSLRSHHHMPQHWSLGSLTTDQHL</sequence>
<dbReference type="Proteomes" id="UP000052978">
    <property type="component" value="Unassembled WGS sequence"/>
</dbReference>
<name>S7Q972_MYOBR</name>
<gene>
    <name evidence="1" type="ORF">D623_10022174</name>
</gene>
<organism evidence="1 2">
    <name type="scientific">Myotis brandtii</name>
    <name type="common">Brandt's bat</name>
    <dbReference type="NCBI Taxonomy" id="109478"/>
    <lineage>
        <taxon>Eukaryota</taxon>
        <taxon>Metazoa</taxon>
        <taxon>Chordata</taxon>
        <taxon>Craniata</taxon>
        <taxon>Vertebrata</taxon>
        <taxon>Euteleostomi</taxon>
        <taxon>Mammalia</taxon>
        <taxon>Eutheria</taxon>
        <taxon>Laurasiatheria</taxon>
        <taxon>Chiroptera</taxon>
        <taxon>Yangochiroptera</taxon>
        <taxon>Vespertilionidae</taxon>
        <taxon>Myotis</taxon>
    </lineage>
</organism>
<reference evidence="1 2" key="1">
    <citation type="journal article" date="2013" name="Nat. Commun.">
        <title>Genome analysis reveals insights into physiology and longevity of the Brandt's bat Myotis brandtii.</title>
        <authorList>
            <person name="Seim I."/>
            <person name="Fang X."/>
            <person name="Xiong Z."/>
            <person name="Lobanov A.V."/>
            <person name="Huang Z."/>
            <person name="Ma S."/>
            <person name="Feng Y."/>
            <person name="Turanov A.A."/>
            <person name="Zhu Y."/>
            <person name="Lenz T.L."/>
            <person name="Gerashchenko M.V."/>
            <person name="Fan D."/>
            <person name="Hee Yim S."/>
            <person name="Yao X."/>
            <person name="Jordan D."/>
            <person name="Xiong Y."/>
            <person name="Ma Y."/>
            <person name="Lyapunov A.N."/>
            <person name="Chen G."/>
            <person name="Kulakova O.I."/>
            <person name="Sun Y."/>
            <person name="Lee S.G."/>
            <person name="Bronson R.T."/>
            <person name="Moskalev A.A."/>
            <person name="Sunyaev S.R."/>
            <person name="Zhang G."/>
            <person name="Krogh A."/>
            <person name="Wang J."/>
            <person name="Gladyshev V.N."/>
        </authorList>
    </citation>
    <scope>NUCLEOTIDE SEQUENCE [LARGE SCALE GENOMIC DNA]</scope>
</reference>
<accession>S7Q972</accession>
<dbReference type="EMBL" id="KE164757">
    <property type="protein sequence ID" value="EPQ19933.1"/>
    <property type="molecule type" value="Genomic_DNA"/>
</dbReference>
<evidence type="ECO:0000313" key="1">
    <source>
        <dbReference type="EMBL" id="EPQ19933.1"/>
    </source>
</evidence>
<protein>
    <submittedName>
        <fullName evidence="1">Uncharacterized protein</fullName>
    </submittedName>
</protein>
<keyword evidence="2" id="KW-1185">Reference proteome</keyword>
<dbReference type="AlphaFoldDB" id="S7Q972"/>